<comment type="subcellular location">
    <subcellularLocation>
        <location evidence="1">Cytoplasmic vesicle</location>
        <location evidence="1">Clathrin-coated vesicle</location>
    </subcellularLocation>
</comment>
<keyword evidence="2" id="KW-0968">Cytoplasmic vesicle</keyword>
<feature type="compositionally biased region" description="Low complexity" evidence="4">
    <location>
        <begin position="401"/>
        <end position="418"/>
    </location>
</feature>
<feature type="domain" description="Arf-GAP" evidence="5">
    <location>
        <begin position="279"/>
        <end position="391"/>
    </location>
</feature>
<keyword evidence="3" id="KW-0863">Zinc-finger</keyword>
<proteinExistence type="predicted"/>
<dbReference type="Pfam" id="PF01417">
    <property type="entry name" value="ENTH"/>
    <property type="match status" value="1"/>
</dbReference>
<dbReference type="PANTHER" id="PTHR12276">
    <property type="entry name" value="EPSIN/ENT-RELATED"/>
    <property type="match status" value="1"/>
</dbReference>
<evidence type="ECO:0000256" key="4">
    <source>
        <dbReference type="SAM" id="MobiDB-lite"/>
    </source>
</evidence>
<evidence type="ECO:0000256" key="3">
    <source>
        <dbReference type="PROSITE-ProRule" id="PRU00288"/>
    </source>
</evidence>
<accession>A0ABR2YTW9</accession>
<dbReference type="SMART" id="SM00273">
    <property type="entry name" value="ENTH"/>
    <property type="match status" value="1"/>
</dbReference>
<dbReference type="EMBL" id="JALJOT010000005">
    <property type="protein sequence ID" value="KAK9915086.1"/>
    <property type="molecule type" value="Genomic_DNA"/>
</dbReference>
<dbReference type="PRINTS" id="PR00405">
    <property type="entry name" value="REVINTRACTNG"/>
</dbReference>
<evidence type="ECO:0000256" key="2">
    <source>
        <dbReference type="ARBA" id="ARBA00023329"/>
    </source>
</evidence>
<keyword evidence="3" id="KW-0862">Zinc</keyword>
<dbReference type="SUPFAM" id="SSF48464">
    <property type="entry name" value="ENTH/VHS domain"/>
    <property type="match status" value="1"/>
</dbReference>
<feature type="region of interest" description="Disordered" evidence="4">
    <location>
        <begin position="595"/>
        <end position="637"/>
    </location>
</feature>
<sequence>MERGEFYKKTITLTPIPFPSIMTLVAQGKTLDLKDYTLSACKEGASWLRDYITAIKAGQYHPFTKLERKAREATRNEPWGPTGMILNELAESSFNHNDCLVIFAVIQLRLGYPPSKWRNVYKALTVMEFLVKRGSEQCVAIARNDLTYRLEDLEGFQYVSPEGKDQGVNVRHRAQAIGALLKDTQRLREERQTFAAKRRTYAGYSRDDMTPARSASTGYDGIGGGTSSLRRSRSDTGECGFFAYGHDTPPPGEATPQSQLRSATRGAGEMKGVTMEQNKKQLAALRSLLDQPGNRACADCTGGGAAGRATWASINTGVFICMRCAGHHRGLGVHISKVRSCTLDTWLPEQVAFMARTGNARANAALEARLDPSQKPSYYSHDLEAFIRRKYTGAYTEGDWPPADALEPAPAPASAESSRSTTDGPLTSASSSAAISAAAAKLVPLRSTGSFWAAQPATSQSPGEEHSFGESAFAAPAASTAVPDLMDFGFDSAPPPAPASSSAQQPPQPSVHADTTQQAGLGGFADLMAASAQPNLIDADPFAASRPHSSEVEAHPAQQAVLDQPGSQPAQPIELGLDHAPPRSLHGAFDAASAAANATREANPFGAPPAFPTFPPSGRGPKHELSFNGEPAPEWDPPAAAAAAQLYPDASTAAAPPAASAAASSLALVPAAGQQSEAAPAAAGPSAKQVAKPVSRSGSARAADPTGFVLEDLLAHAVENLRIKNAAKTTLAGRLPTQAPSLMEQKQARHIAPAGR</sequence>
<feature type="region of interest" description="Disordered" evidence="4">
    <location>
        <begin position="736"/>
        <end position="756"/>
    </location>
</feature>
<dbReference type="PROSITE" id="PS50115">
    <property type="entry name" value="ARFGAP"/>
    <property type="match status" value="1"/>
</dbReference>
<gene>
    <name evidence="7" type="ORF">WJX75_004582</name>
</gene>
<feature type="compositionally biased region" description="Pro residues" evidence="4">
    <location>
        <begin position="606"/>
        <end position="615"/>
    </location>
</feature>
<evidence type="ECO:0000313" key="8">
    <source>
        <dbReference type="Proteomes" id="UP001491310"/>
    </source>
</evidence>
<feature type="region of interest" description="Disordered" evidence="4">
    <location>
        <begin position="206"/>
        <end position="233"/>
    </location>
</feature>
<dbReference type="PROSITE" id="PS50942">
    <property type="entry name" value="ENTH"/>
    <property type="match status" value="1"/>
</dbReference>
<evidence type="ECO:0008006" key="9">
    <source>
        <dbReference type="Google" id="ProtNLM"/>
    </source>
</evidence>
<dbReference type="Proteomes" id="UP001491310">
    <property type="component" value="Unassembled WGS sequence"/>
</dbReference>
<evidence type="ECO:0000259" key="5">
    <source>
        <dbReference type="PROSITE" id="PS50115"/>
    </source>
</evidence>
<dbReference type="InterPro" id="IPR001164">
    <property type="entry name" value="ArfGAP_dom"/>
</dbReference>
<dbReference type="InterPro" id="IPR008942">
    <property type="entry name" value="ENTH_VHS"/>
</dbReference>
<dbReference type="CDD" id="cd08204">
    <property type="entry name" value="ArfGap"/>
    <property type="match status" value="1"/>
</dbReference>
<keyword evidence="8" id="KW-1185">Reference proteome</keyword>
<dbReference type="InterPro" id="IPR013809">
    <property type="entry name" value="ENTH"/>
</dbReference>
<dbReference type="PANTHER" id="PTHR12276:SF45">
    <property type="entry name" value="CLATHRIN INTERACTOR 1"/>
    <property type="match status" value="1"/>
</dbReference>
<dbReference type="InterPro" id="IPR037278">
    <property type="entry name" value="ARFGAP/RecO"/>
</dbReference>
<dbReference type="Gene3D" id="1.10.220.150">
    <property type="entry name" value="Arf GTPase activating protein"/>
    <property type="match status" value="1"/>
</dbReference>
<organism evidence="7 8">
    <name type="scientific">Coccomyxa subellipsoidea</name>
    <dbReference type="NCBI Taxonomy" id="248742"/>
    <lineage>
        <taxon>Eukaryota</taxon>
        <taxon>Viridiplantae</taxon>
        <taxon>Chlorophyta</taxon>
        <taxon>core chlorophytes</taxon>
        <taxon>Trebouxiophyceae</taxon>
        <taxon>Trebouxiophyceae incertae sedis</taxon>
        <taxon>Coccomyxaceae</taxon>
        <taxon>Coccomyxa</taxon>
    </lineage>
</organism>
<dbReference type="CDD" id="cd03571">
    <property type="entry name" value="ENTH"/>
    <property type="match status" value="1"/>
</dbReference>
<evidence type="ECO:0000259" key="6">
    <source>
        <dbReference type="PROSITE" id="PS50942"/>
    </source>
</evidence>
<feature type="region of interest" description="Disordered" evidence="4">
    <location>
        <begin position="485"/>
        <end position="516"/>
    </location>
</feature>
<protein>
    <recommendedName>
        <fullName evidence="9">ENTH-domain-containing protein</fullName>
    </recommendedName>
</protein>
<dbReference type="SMART" id="SM00105">
    <property type="entry name" value="ArfGap"/>
    <property type="match status" value="1"/>
</dbReference>
<feature type="region of interest" description="Disordered" evidence="4">
    <location>
        <begin position="539"/>
        <end position="569"/>
    </location>
</feature>
<evidence type="ECO:0000256" key="1">
    <source>
        <dbReference type="ARBA" id="ARBA00004132"/>
    </source>
</evidence>
<feature type="compositionally biased region" description="Low complexity" evidence="4">
    <location>
        <begin position="595"/>
        <end position="605"/>
    </location>
</feature>
<name>A0ABR2YTW9_9CHLO</name>
<dbReference type="InterPro" id="IPR038508">
    <property type="entry name" value="ArfGAP_dom_sf"/>
</dbReference>
<reference evidence="7 8" key="1">
    <citation type="journal article" date="2024" name="Nat. Commun.">
        <title>Phylogenomics reveals the evolutionary origins of lichenization in chlorophyte algae.</title>
        <authorList>
            <person name="Puginier C."/>
            <person name="Libourel C."/>
            <person name="Otte J."/>
            <person name="Skaloud P."/>
            <person name="Haon M."/>
            <person name="Grisel S."/>
            <person name="Petersen M."/>
            <person name="Berrin J.G."/>
            <person name="Delaux P.M."/>
            <person name="Dal Grande F."/>
            <person name="Keller J."/>
        </authorList>
    </citation>
    <scope>NUCLEOTIDE SEQUENCE [LARGE SCALE GENOMIC DNA]</scope>
    <source>
        <strain evidence="7 8">SAG 216-7</strain>
    </source>
</reference>
<keyword evidence="3" id="KW-0479">Metal-binding</keyword>
<dbReference type="Pfam" id="PF01412">
    <property type="entry name" value="ArfGap"/>
    <property type="match status" value="1"/>
</dbReference>
<feature type="region of interest" description="Disordered" evidence="4">
    <location>
        <begin position="399"/>
        <end position="429"/>
    </location>
</feature>
<evidence type="ECO:0000313" key="7">
    <source>
        <dbReference type="EMBL" id="KAK9915086.1"/>
    </source>
</evidence>
<dbReference type="Gene3D" id="1.25.40.90">
    <property type="match status" value="1"/>
</dbReference>
<comment type="caution">
    <text evidence="7">The sequence shown here is derived from an EMBL/GenBank/DDBJ whole genome shotgun (WGS) entry which is preliminary data.</text>
</comment>
<feature type="domain" description="ENTH" evidence="6">
    <location>
        <begin position="58"/>
        <end position="191"/>
    </location>
</feature>
<dbReference type="SUPFAM" id="SSF57863">
    <property type="entry name" value="ArfGap/RecO-like zinc finger"/>
    <property type="match status" value="1"/>
</dbReference>
<feature type="region of interest" description="Disordered" evidence="4">
    <location>
        <begin position="679"/>
        <end position="702"/>
    </location>
</feature>